<protein>
    <submittedName>
        <fullName evidence="1">Uncharacterized protein</fullName>
    </submittedName>
</protein>
<dbReference type="EMBL" id="BART01024626">
    <property type="protein sequence ID" value="GAG91372.1"/>
    <property type="molecule type" value="Genomic_DNA"/>
</dbReference>
<organism evidence="1">
    <name type="scientific">marine sediment metagenome</name>
    <dbReference type="NCBI Taxonomy" id="412755"/>
    <lineage>
        <taxon>unclassified sequences</taxon>
        <taxon>metagenomes</taxon>
        <taxon>ecological metagenomes</taxon>
    </lineage>
</organism>
<accession>X1CE10</accession>
<reference evidence="1" key="1">
    <citation type="journal article" date="2014" name="Front. Microbiol.">
        <title>High frequency of phylogenetically diverse reductive dehalogenase-homologous genes in deep subseafloor sedimentary metagenomes.</title>
        <authorList>
            <person name="Kawai M."/>
            <person name="Futagami T."/>
            <person name="Toyoda A."/>
            <person name="Takaki Y."/>
            <person name="Nishi S."/>
            <person name="Hori S."/>
            <person name="Arai W."/>
            <person name="Tsubouchi T."/>
            <person name="Morono Y."/>
            <person name="Uchiyama I."/>
            <person name="Ito T."/>
            <person name="Fujiyama A."/>
            <person name="Inagaki F."/>
            <person name="Takami H."/>
        </authorList>
    </citation>
    <scope>NUCLEOTIDE SEQUENCE</scope>
    <source>
        <strain evidence="1">Expedition CK06-06</strain>
    </source>
</reference>
<comment type="caution">
    <text evidence="1">The sequence shown here is derived from an EMBL/GenBank/DDBJ whole genome shotgun (WGS) entry which is preliminary data.</text>
</comment>
<feature type="non-terminal residue" evidence="1">
    <location>
        <position position="283"/>
    </location>
</feature>
<sequence>MNYIQQVETDLLEPVVFTQGTTTSKGFARFTLQNKGFLHSHSKLFMSVQANATMTEAFFQPQLGIGQIIQKAVLKIGNKTLNELDAWDGLFQIKSALITNENNKEREQFMTGRVMNMGYYYDESSDVLAADYGLDNGMESVSRDELQQPSWAEMRGDSPAESPTYMVDLSDLFPFLKVHQLPLYMIKEPINIELTFKDGGATGGRVQGMASDPGLGAMATIDRDELKFCADYIYYGASDEMARFAAANKDMSFSFVDYRVNEQSLAAASISNGLVRNLGMANR</sequence>
<gene>
    <name evidence="1" type="ORF">S01H4_44415</name>
</gene>
<proteinExistence type="predicted"/>
<evidence type="ECO:0000313" key="1">
    <source>
        <dbReference type="EMBL" id="GAG91372.1"/>
    </source>
</evidence>
<dbReference type="AlphaFoldDB" id="X1CE10"/>
<name>X1CE10_9ZZZZ</name>